<proteinExistence type="predicted"/>
<gene>
    <name evidence="2" type="ORF">GOBAR_AA26608</name>
</gene>
<dbReference type="OrthoDB" id="1297232at2759"/>
<name>A0A2P5WSJ3_GOSBA</name>
<evidence type="ECO:0000313" key="3">
    <source>
        <dbReference type="Proteomes" id="UP000239757"/>
    </source>
</evidence>
<sequence>MSFEVSDAYVKKALGKRWRDNKSTLKKNYYKTKTTLDEKLQNVPQGMLRYQWEDAVRFWHSKKGEERSSGQKVRRLQLFEITYKKKDGSAMTLEAGEIMETLKDKKTEYETIASSDSSVHLEDIDNRIITEVLSPKRYGRVQFQGSFISQPNILDLACTNTWLRGVNLKLKFKAAAEREAEAATREAEAAAREAEAAAREAEAVRTNGIGSDDLLERVQKKWLPSPLAIALMLVLEHYKWQQQR</sequence>
<dbReference type="Pfam" id="PF03004">
    <property type="entry name" value="Transposase_24"/>
    <property type="match status" value="1"/>
</dbReference>
<dbReference type="PANTHER" id="PTHR33144:SF46">
    <property type="entry name" value="OS04G0610000 PROTEIN"/>
    <property type="match status" value="1"/>
</dbReference>
<organism evidence="2 3">
    <name type="scientific">Gossypium barbadense</name>
    <name type="common">Sea Island cotton</name>
    <name type="synonym">Hibiscus barbadensis</name>
    <dbReference type="NCBI Taxonomy" id="3634"/>
    <lineage>
        <taxon>Eukaryota</taxon>
        <taxon>Viridiplantae</taxon>
        <taxon>Streptophyta</taxon>
        <taxon>Embryophyta</taxon>
        <taxon>Tracheophyta</taxon>
        <taxon>Spermatophyta</taxon>
        <taxon>Magnoliopsida</taxon>
        <taxon>eudicotyledons</taxon>
        <taxon>Gunneridae</taxon>
        <taxon>Pentapetalae</taxon>
        <taxon>rosids</taxon>
        <taxon>malvids</taxon>
        <taxon>Malvales</taxon>
        <taxon>Malvaceae</taxon>
        <taxon>Malvoideae</taxon>
        <taxon>Gossypium</taxon>
    </lineage>
</organism>
<keyword evidence="1" id="KW-0175">Coiled coil</keyword>
<dbReference type="PANTHER" id="PTHR33144">
    <property type="entry name" value="OS10G0409366 PROTEIN-RELATED"/>
    <property type="match status" value="1"/>
</dbReference>
<dbReference type="Proteomes" id="UP000239757">
    <property type="component" value="Unassembled WGS sequence"/>
</dbReference>
<dbReference type="InterPro" id="IPR004252">
    <property type="entry name" value="Probable_transposase_24"/>
</dbReference>
<reference evidence="2 3" key="1">
    <citation type="submission" date="2015-01" db="EMBL/GenBank/DDBJ databases">
        <title>Genome of allotetraploid Gossypium barbadense reveals genomic plasticity and fiber elongation in cotton evolution.</title>
        <authorList>
            <person name="Chen X."/>
            <person name="Liu X."/>
            <person name="Zhao B."/>
            <person name="Zheng H."/>
            <person name="Hu Y."/>
            <person name="Lu G."/>
            <person name="Yang C."/>
            <person name="Chen J."/>
            <person name="Shan C."/>
            <person name="Zhang L."/>
            <person name="Zhou Y."/>
            <person name="Wang L."/>
            <person name="Guo W."/>
            <person name="Bai Y."/>
            <person name="Ruan J."/>
            <person name="Shangguan X."/>
            <person name="Mao Y."/>
            <person name="Jiang J."/>
            <person name="Zhu Y."/>
            <person name="Lei J."/>
            <person name="Kang H."/>
            <person name="Chen S."/>
            <person name="He X."/>
            <person name="Wang R."/>
            <person name="Wang Y."/>
            <person name="Chen J."/>
            <person name="Wang L."/>
            <person name="Yu S."/>
            <person name="Wang B."/>
            <person name="Wei J."/>
            <person name="Song S."/>
            <person name="Lu X."/>
            <person name="Gao Z."/>
            <person name="Gu W."/>
            <person name="Deng X."/>
            <person name="Ma D."/>
            <person name="Wang S."/>
            <person name="Liang W."/>
            <person name="Fang L."/>
            <person name="Cai C."/>
            <person name="Zhu X."/>
            <person name="Zhou B."/>
            <person name="Zhang Y."/>
            <person name="Chen Z."/>
            <person name="Xu S."/>
            <person name="Zhu R."/>
            <person name="Wang S."/>
            <person name="Zhang T."/>
            <person name="Zhao G."/>
        </authorList>
    </citation>
    <scope>NUCLEOTIDE SEQUENCE [LARGE SCALE GENOMIC DNA]</scope>
    <source>
        <strain evidence="3">cv. Xinhai21</strain>
        <tissue evidence="2">Leaf</tissue>
    </source>
</reference>
<evidence type="ECO:0000256" key="1">
    <source>
        <dbReference type="SAM" id="Coils"/>
    </source>
</evidence>
<evidence type="ECO:0000313" key="2">
    <source>
        <dbReference type="EMBL" id="PPR94065.1"/>
    </source>
</evidence>
<dbReference type="EMBL" id="KZ666633">
    <property type="protein sequence ID" value="PPR94065.1"/>
    <property type="molecule type" value="Genomic_DNA"/>
</dbReference>
<feature type="coiled-coil region" evidence="1">
    <location>
        <begin position="173"/>
        <end position="207"/>
    </location>
</feature>
<dbReference type="AlphaFoldDB" id="A0A2P5WSJ3"/>
<protein>
    <submittedName>
        <fullName evidence="2">Uncharacterized protein</fullName>
    </submittedName>
</protein>
<accession>A0A2P5WSJ3</accession>